<dbReference type="PROSITE" id="PS00687">
    <property type="entry name" value="ALDEHYDE_DEHYDR_GLU"/>
    <property type="match status" value="1"/>
</dbReference>
<evidence type="ECO:0000259" key="5">
    <source>
        <dbReference type="Pfam" id="PF00171"/>
    </source>
</evidence>
<evidence type="ECO:0000256" key="2">
    <source>
        <dbReference type="ARBA" id="ARBA00023002"/>
    </source>
</evidence>
<comment type="caution">
    <text evidence="6">The sequence shown here is derived from an EMBL/GenBank/DDBJ whole genome shotgun (WGS) entry which is preliminary data.</text>
</comment>
<sequence>MLKPAPDTPWCAAVLGELIADCTDIPPGVVNIVTSSEHGLGALLAKDPRVDMVSFTGSTATGRSVMADGAATIKRMFLELGGKSAFIVLDDADLAAASSVSAFTASMHAGQGCAITTRLVVPRARYDEAVAIAAGPCRRSSPAILMMPERFVVL</sequence>
<evidence type="ECO:0000313" key="6">
    <source>
        <dbReference type="EMBL" id="EUA92643.1"/>
    </source>
</evidence>
<dbReference type="Proteomes" id="UP000020681">
    <property type="component" value="Unassembled WGS sequence"/>
</dbReference>
<dbReference type="EMBL" id="JAOL01000072">
    <property type="protein sequence ID" value="EUA92643.1"/>
    <property type="molecule type" value="Genomic_DNA"/>
</dbReference>
<dbReference type="SUPFAM" id="SSF53720">
    <property type="entry name" value="ALDH-like"/>
    <property type="match status" value="1"/>
</dbReference>
<dbReference type="InterPro" id="IPR016161">
    <property type="entry name" value="Ald_DH/histidinol_DH"/>
</dbReference>
<evidence type="ECO:0000256" key="1">
    <source>
        <dbReference type="ARBA" id="ARBA00009986"/>
    </source>
</evidence>
<dbReference type="PANTHER" id="PTHR42804">
    <property type="entry name" value="ALDEHYDE DEHYDROGENASE"/>
    <property type="match status" value="1"/>
</dbReference>
<dbReference type="Gene3D" id="3.40.605.10">
    <property type="entry name" value="Aldehyde Dehydrogenase, Chain A, domain 1"/>
    <property type="match status" value="1"/>
</dbReference>
<dbReference type="Pfam" id="PF00171">
    <property type="entry name" value="Aldedh"/>
    <property type="match status" value="1"/>
</dbReference>
<dbReference type="InterPro" id="IPR015590">
    <property type="entry name" value="Aldehyde_DH_dom"/>
</dbReference>
<feature type="domain" description="Aldehyde dehydrogenase" evidence="5">
    <location>
        <begin position="2"/>
        <end position="131"/>
    </location>
</feature>
<evidence type="ECO:0000313" key="7">
    <source>
        <dbReference type="Proteomes" id="UP000020681"/>
    </source>
</evidence>
<dbReference type="InterPro" id="IPR029510">
    <property type="entry name" value="Ald_DH_CS_GLU"/>
</dbReference>
<protein>
    <submittedName>
        <fullName evidence="6">Aldehyde dehydrogenase family protein</fullName>
    </submittedName>
</protein>
<name>A0ABN0R673_MYCUL</name>
<evidence type="ECO:0000256" key="4">
    <source>
        <dbReference type="RuleBase" id="RU003345"/>
    </source>
</evidence>
<organism evidence="6 7">
    <name type="scientific">Mycobacterium ulcerans str. Harvey</name>
    <dbReference type="NCBI Taxonomy" id="1299332"/>
    <lineage>
        <taxon>Bacteria</taxon>
        <taxon>Bacillati</taxon>
        <taxon>Actinomycetota</taxon>
        <taxon>Actinomycetes</taxon>
        <taxon>Mycobacteriales</taxon>
        <taxon>Mycobacteriaceae</taxon>
        <taxon>Mycobacterium</taxon>
        <taxon>Mycobacterium ulcerans group</taxon>
    </lineage>
</organism>
<proteinExistence type="inferred from homology"/>
<feature type="active site" evidence="3">
    <location>
        <position position="79"/>
    </location>
</feature>
<dbReference type="PANTHER" id="PTHR42804:SF1">
    <property type="entry name" value="ALDEHYDE DEHYDROGENASE-RELATED"/>
    <property type="match status" value="1"/>
</dbReference>
<dbReference type="Gene3D" id="3.40.309.10">
    <property type="entry name" value="Aldehyde Dehydrogenase, Chain A, domain 2"/>
    <property type="match status" value="1"/>
</dbReference>
<accession>A0ABN0R673</accession>
<comment type="similarity">
    <text evidence="1 4">Belongs to the aldehyde dehydrogenase family.</text>
</comment>
<keyword evidence="7" id="KW-1185">Reference proteome</keyword>
<evidence type="ECO:0000256" key="3">
    <source>
        <dbReference type="PROSITE-ProRule" id="PRU10007"/>
    </source>
</evidence>
<gene>
    <name evidence="6" type="ORF">I551_0855</name>
</gene>
<reference evidence="6 7" key="1">
    <citation type="submission" date="2014-01" db="EMBL/GenBank/DDBJ databases">
        <authorList>
            <person name="Dobos K."/>
            <person name="Lenaerts A."/>
            <person name="Ordway D."/>
            <person name="DeGroote M.A."/>
            <person name="Parker T."/>
            <person name="Sizemore C."/>
            <person name="Tallon L.J."/>
            <person name="Sadzewicz L.K."/>
            <person name="Sengamalay N."/>
            <person name="Fraser C.M."/>
            <person name="Hine E."/>
            <person name="Shefchek K.A."/>
            <person name="Das S.P."/>
            <person name="Tettelin H."/>
        </authorList>
    </citation>
    <scope>NUCLEOTIDE SEQUENCE [LARGE SCALE GENOMIC DNA]</scope>
    <source>
        <strain evidence="6 7">Harvey</strain>
    </source>
</reference>
<dbReference type="InterPro" id="IPR016163">
    <property type="entry name" value="Ald_DH_C"/>
</dbReference>
<keyword evidence="2 4" id="KW-0560">Oxidoreductase</keyword>
<dbReference type="InterPro" id="IPR016162">
    <property type="entry name" value="Ald_DH_N"/>
</dbReference>